<dbReference type="Proteomes" id="UP000249300">
    <property type="component" value="Chromosome 1"/>
</dbReference>
<dbReference type="KEGG" id="pcre:NCTC12858_01168"/>
<proteinExistence type="inferred from homology"/>
<dbReference type="InterPro" id="IPR007863">
    <property type="entry name" value="Peptidase_M16_C"/>
</dbReference>
<evidence type="ECO:0000256" key="1">
    <source>
        <dbReference type="ARBA" id="ARBA00001947"/>
    </source>
</evidence>
<dbReference type="PROSITE" id="PS00143">
    <property type="entry name" value="INSULINASE"/>
    <property type="match status" value="1"/>
</dbReference>
<accession>A0A0A2FLS9</accession>
<gene>
    <name evidence="6" type="ORF">HQ38_04705</name>
    <name evidence="7" type="ORF">NCTC12858_01168</name>
</gene>
<comment type="similarity">
    <text evidence="2 3">Belongs to the peptidase M16 family.</text>
</comment>
<dbReference type="Gene3D" id="3.30.830.10">
    <property type="entry name" value="Metalloenzyme, LuxS/M16 peptidase-like"/>
    <property type="match status" value="2"/>
</dbReference>
<dbReference type="Pfam" id="PF00675">
    <property type="entry name" value="Peptidase_M16"/>
    <property type="match status" value="1"/>
</dbReference>
<reference evidence="6 8" key="1">
    <citation type="submission" date="2014-08" db="EMBL/GenBank/DDBJ databases">
        <title>Porphyromonas crevioricanis strain:COT-253_OH1447 Genome sequencing.</title>
        <authorList>
            <person name="Wallis C."/>
            <person name="Deusch O."/>
            <person name="O'Flynn C."/>
            <person name="Davis I."/>
            <person name="Jospin G."/>
            <person name="Darling A.E."/>
            <person name="Coil D.A."/>
            <person name="Alexiev A."/>
            <person name="Horsfall A."/>
            <person name="Kirkwood N."/>
            <person name="Harris S."/>
            <person name="Eisen J.A."/>
        </authorList>
    </citation>
    <scope>NUCLEOTIDE SEQUENCE [LARGE SCALE GENOMIC DNA]</scope>
    <source>
        <strain evidence="8">COT-253 OH1447</strain>
        <strain evidence="6">COT-253_OH1447</strain>
    </source>
</reference>
<dbReference type="InterPro" id="IPR011249">
    <property type="entry name" value="Metalloenz_LuxS/M16"/>
</dbReference>
<dbReference type="AlphaFoldDB" id="A0A0A2FLS9"/>
<dbReference type="InterPro" id="IPR001431">
    <property type="entry name" value="Pept_M16_Zn_BS"/>
</dbReference>
<comment type="cofactor">
    <cofactor evidence="1">
        <name>Zn(2+)</name>
        <dbReference type="ChEBI" id="CHEBI:29105"/>
    </cofactor>
</comment>
<organism evidence="6 8">
    <name type="scientific">Porphyromonas crevioricanis</name>
    <dbReference type="NCBI Taxonomy" id="393921"/>
    <lineage>
        <taxon>Bacteria</taxon>
        <taxon>Pseudomonadati</taxon>
        <taxon>Bacteroidota</taxon>
        <taxon>Bacteroidia</taxon>
        <taxon>Bacteroidales</taxon>
        <taxon>Porphyromonadaceae</taxon>
        <taxon>Porphyromonas</taxon>
    </lineage>
</organism>
<dbReference type="EMBL" id="JQJC01000012">
    <property type="protein sequence ID" value="KGN95081.1"/>
    <property type="molecule type" value="Genomic_DNA"/>
</dbReference>
<evidence type="ECO:0000256" key="3">
    <source>
        <dbReference type="RuleBase" id="RU004447"/>
    </source>
</evidence>
<dbReference type="OrthoDB" id="9811314at2"/>
<protein>
    <submittedName>
        <fullName evidence="7">Coenzyme PQQ biosynthesis protein PqqF</fullName>
    </submittedName>
</protein>
<dbReference type="eggNOG" id="COG0612">
    <property type="taxonomic scope" value="Bacteria"/>
</dbReference>
<dbReference type="GO" id="GO:0046872">
    <property type="term" value="F:metal ion binding"/>
    <property type="evidence" value="ECO:0007669"/>
    <property type="project" value="InterPro"/>
</dbReference>
<sequence>MSYHIRTLGCGLRLAFMPEDEKVTYMGFAVRAGTRNENIASYGMAHLVEHMLFKGTKSRSSTHIIQRAEEVGAELNAYTTKEETFIYAALPCDYWQRIFLLLADVVLNSRFPSEELIKEKTVIIDEINSYRDSPSELIYDEFENILFAGTPLGHSILGNERSVKRISATMGRRFMDEYYRPSNMLFFIKGQVDEERLVELAEQVFGCFPNELPLISKPDVSQKPPVVKQIRTRRNTYQEHVLMGSSTFSMHSEKRIPLGLLLNILGGPGMNSRLNMALREKKGWVYNVEASYNAYSDAGMYSIYFASARENVQKAMRSIEEEMLKLVEQQLPERDLFAAKRQVKGQLLIAEDSRESVALNFAKSLLHYDRYDDMQTVLSRIDAITAEQIQQIAAETLRPELMTRLIYC</sequence>
<dbReference type="RefSeq" id="WP_023939388.1">
    <property type="nucleotide sequence ID" value="NZ_FUXH01000001.1"/>
</dbReference>
<evidence type="ECO:0000256" key="2">
    <source>
        <dbReference type="ARBA" id="ARBA00007261"/>
    </source>
</evidence>
<evidence type="ECO:0000259" key="4">
    <source>
        <dbReference type="Pfam" id="PF00675"/>
    </source>
</evidence>
<evidence type="ECO:0000259" key="5">
    <source>
        <dbReference type="Pfam" id="PF05193"/>
    </source>
</evidence>
<dbReference type="STRING" id="393921.HQ45_02450"/>
<evidence type="ECO:0000313" key="6">
    <source>
        <dbReference type="EMBL" id="KGN95081.1"/>
    </source>
</evidence>
<evidence type="ECO:0000313" key="9">
    <source>
        <dbReference type="Proteomes" id="UP000249300"/>
    </source>
</evidence>
<dbReference type="InterPro" id="IPR050361">
    <property type="entry name" value="MPP/UQCRC_Complex"/>
</dbReference>
<evidence type="ECO:0000313" key="7">
    <source>
        <dbReference type="EMBL" id="SQH73314.1"/>
    </source>
</evidence>
<dbReference type="Pfam" id="PF05193">
    <property type="entry name" value="Peptidase_M16_C"/>
    <property type="match status" value="1"/>
</dbReference>
<keyword evidence="9" id="KW-1185">Reference proteome</keyword>
<name>A0A0A2FLS9_9PORP</name>
<feature type="domain" description="Peptidase M16 C-terminal" evidence="5">
    <location>
        <begin position="172"/>
        <end position="342"/>
    </location>
</feature>
<reference evidence="7 9" key="2">
    <citation type="submission" date="2018-06" db="EMBL/GenBank/DDBJ databases">
        <authorList>
            <consortium name="Pathogen Informatics"/>
            <person name="Doyle S."/>
        </authorList>
    </citation>
    <scope>NUCLEOTIDE SEQUENCE [LARGE SCALE GENOMIC DNA]</scope>
    <source>
        <strain evidence="7 9">NCTC12858</strain>
    </source>
</reference>
<dbReference type="EMBL" id="LS483447">
    <property type="protein sequence ID" value="SQH73314.1"/>
    <property type="molecule type" value="Genomic_DNA"/>
</dbReference>
<dbReference type="Proteomes" id="UP000030136">
    <property type="component" value="Unassembled WGS sequence"/>
</dbReference>
<evidence type="ECO:0000313" key="8">
    <source>
        <dbReference type="Proteomes" id="UP000030136"/>
    </source>
</evidence>
<dbReference type="InterPro" id="IPR011765">
    <property type="entry name" value="Pept_M16_N"/>
</dbReference>
<dbReference type="PANTHER" id="PTHR11851:SF49">
    <property type="entry name" value="MITOCHONDRIAL-PROCESSING PEPTIDASE SUBUNIT ALPHA"/>
    <property type="match status" value="1"/>
</dbReference>
<dbReference type="PANTHER" id="PTHR11851">
    <property type="entry name" value="METALLOPROTEASE"/>
    <property type="match status" value="1"/>
</dbReference>
<dbReference type="SUPFAM" id="SSF63411">
    <property type="entry name" value="LuxS/MPP-like metallohydrolase"/>
    <property type="match status" value="2"/>
</dbReference>
<feature type="domain" description="Peptidase M16 N-terminal" evidence="4">
    <location>
        <begin position="21"/>
        <end position="158"/>
    </location>
</feature>
<dbReference type="GO" id="GO:0004222">
    <property type="term" value="F:metalloendopeptidase activity"/>
    <property type="evidence" value="ECO:0007669"/>
    <property type="project" value="InterPro"/>
</dbReference>
<dbReference type="GO" id="GO:0006508">
    <property type="term" value="P:proteolysis"/>
    <property type="evidence" value="ECO:0007669"/>
    <property type="project" value="InterPro"/>
</dbReference>